<feature type="non-terminal residue" evidence="2">
    <location>
        <position position="1"/>
    </location>
</feature>
<comment type="caution">
    <text evidence="2">The sequence shown here is derived from an EMBL/GenBank/DDBJ whole genome shotgun (WGS) entry which is preliminary data.</text>
</comment>
<keyword evidence="1" id="KW-0175">Coiled coil</keyword>
<dbReference type="Proteomes" id="UP000269499">
    <property type="component" value="Unassembled WGS sequence"/>
</dbReference>
<evidence type="ECO:0000256" key="1">
    <source>
        <dbReference type="SAM" id="Coils"/>
    </source>
</evidence>
<reference evidence="2 3" key="1">
    <citation type="submission" date="2018-06" db="EMBL/GenBank/DDBJ databases">
        <title>Extensive metabolic versatility and redundancy in microbially diverse, dynamic hydrothermal sediments.</title>
        <authorList>
            <person name="Dombrowski N."/>
            <person name="Teske A."/>
            <person name="Baker B.J."/>
        </authorList>
    </citation>
    <scope>NUCLEOTIDE SEQUENCE [LARGE SCALE GENOMIC DNA]</scope>
    <source>
        <strain evidence="2">B20_G2</strain>
    </source>
</reference>
<sequence length="479" mass="54926">YGERGVKKQRVTLETAKVLRALASFNAKSDSVKKAIAYLSRTQREDGLWLTSLLDESPDIEASSEAVLALIQLGSGEALQLAKIGVEALWAWFVEKSTEEWGELPREALSIAEALIKAGYGEAEAVRRVLQGYIKAERWRFGDKRSISTDEAVKALKILLLAKAIDEEKVKREVERLIRVREELKKIIEEKEEEARNYFLIRFEEIGIRSNDEPSKILLGSYLYAMMDQFFWASETFDPQIEYRGIVGLIGSVNQPENYVDFENVRRAFFKSRALKGIARRRKLEVAKSISLFAKFIEEYGDFKDFKDFAVKLRAYTLFKVAPKVSGWDTAYNLGLLLRSFAKAEKDLSGLIRSLELSLKCFPAVGAKIALLFPFYALWVFRLWPETKPYIKCPIDWNIVKPYANLGLSCMTLKELRKDPKKAAEAIHRLAEELFPDDPAKIVLLWIVGHEWCTKPYKCYGIAGKKCWIFDLCTRRVNR</sequence>
<protein>
    <recommendedName>
        <fullName evidence="4">Squalene cyclase C-terminal domain-containing protein</fullName>
    </recommendedName>
</protein>
<gene>
    <name evidence="2" type="ORF">DRJ26_03105</name>
</gene>
<organism evidence="2 3">
    <name type="scientific">Thermoproteota archaeon</name>
    <dbReference type="NCBI Taxonomy" id="2056631"/>
    <lineage>
        <taxon>Archaea</taxon>
        <taxon>Thermoproteota</taxon>
    </lineage>
</organism>
<dbReference type="AlphaFoldDB" id="A0A497F336"/>
<name>A0A497F336_9CREN</name>
<dbReference type="Gene3D" id="1.50.10.20">
    <property type="match status" value="1"/>
</dbReference>
<accession>A0A497F336</accession>
<evidence type="ECO:0000313" key="2">
    <source>
        <dbReference type="EMBL" id="RLE53642.1"/>
    </source>
</evidence>
<proteinExistence type="predicted"/>
<feature type="coiled-coil region" evidence="1">
    <location>
        <begin position="167"/>
        <end position="201"/>
    </location>
</feature>
<evidence type="ECO:0000313" key="3">
    <source>
        <dbReference type="Proteomes" id="UP000269499"/>
    </source>
</evidence>
<dbReference type="EMBL" id="QMRA01000057">
    <property type="protein sequence ID" value="RLE53642.1"/>
    <property type="molecule type" value="Genomic_DNA"/>
</dbReference>
<dbReference type="InterPro" id="IPR008930">
    <property type="entry name" value="Terpenoid_cyclase/PrenylTrfase"/>
</dbReference>
<evidence type="ECO:0008006" key="4">
    <source>
        <dbReference type="Google" id="ProtNLM"/>
    </source>
</evidence>
<dbReference type="SUPFAM" id="SSF48239">
    <property type="entry name" value="Terpenoid cyclases/Protein prenyltransferases"/>
    <property type="match status" value="1"/>
</dbReference>